<dbReference type="GO" id="GO:0000160">
    <property type="term" value="P:phosphorelay signal transduction system"/>
    <property type="evidence" value="ECO:0007669"/>
    <property type="project" value="InterPro"/>
</dbReference>
<evidence type="ECO:0000259" key="2">
    <source>
        <dbReference type="PROSITE" id="PS50110"/>
    </source>
</evidence>
<evidence type="ECO:0000313" key="3">
    <source>
        <dbReference type="EMBL" id="AAX11190.1"/>
    </source>
</evidence>
<dbReference type="PROSITE" id="PS50110">
    <property type="entry name" value="RESPONSE_REGULATORY"/>
    <property type="match status" value="1"/>
</dbReference>
<dbReference type="InterPro" id="IPR001789">
    <property type="entry name" value="Sig_transdc_resp-reg_receiver"/>
</dbReference>
<dbReference type="SUPFAM" id="SSF52172">
    <property type="entry name" value="CheY-like"/>
    <property type="match status" value="1"/>
</dbReference>
<protein>
    <submittedName>
        <fullName evidence="3">CheY-like receiver</fullName>
    </submittedName>
</protein>
<evidence type="ECO:0000256" key="1">
    <source>
        <dbReference type="PROSITE-ProRule" id="PRU00169"/>
    </source>
</evidence>
<dbReference type="Gene3D" id="3.40.50.2300">
    <property type="match status" value="1"/>
</dbReference>
<name>Q5D4Z2_9PROT</name>
<proteinExistence type="predicted"/>
<comment type="caution">
    <text evidence="1">Lacks conserved residue(s) required for the propagation of feature annotation.</text>
</comment>
<dbReference type="EMBL" id="AY902474">
    <property type="protein sequence ID" value="AAX11190.1"/>
    <property type="molecule type" value="Genomic_DNA"/>
</dbReference>
<dbReference type="AlphaFoldDB" id="Q5D4Z2"/>
<accession>Q5D4Z2</accession>
<dbReference type="InterPro" id="IPR011006">
    <property type="entry name" value="CheY-like_superfamily"/>
</dbReference>
<sequence length="434" mass="46996">MGSEKHFWPGGGGMSLNTPFLGKACLVVAKDDFLSGLIVTSLHQIGFADVQTAGDVADAVQLVSSTAYDVIVCAGKTTDEPLHMVRCIRMETPEGAAVGAIIGITGHMDVSDLAAMRNSGANCIVTLPINTRSMLKNVNRALGDHREMISNATYRGPCRRNSVPHTYNGALRRVTDQALPAPSLSASSPSAGTVDLPGKSGERFSVYAASASKRHGLLHPKAVLENDESLDSQTSIIFIGVNEIAARIEHLKRALHAADDEQTRGEVRSEIMEAAERLVNLIKLVDLDENSGRPQVEAVRQNIKKLTTLFTDILRQMSNSRLDAIVTDMERFLYGGEIVLGGSDQLRERLASVEEIEVILGGRKTNESMKRKLDFAWEGIGKLQQMEADQFSLVDLERNKRQRRGVRPVEDGGAASQNAVADLLRSRVNGGGTT</sequence>
<feature type="domain" description="Response regulatory" evidence="2">
    <location>
        <begin position="24"/>
        <end position="142"/>
    </location>
</feature>
<reference evidence="3" key="1">
    <citation type="journal article" date="2005" name="Sci. China, Ser. C, Life Sci.">
        <title>Cloning and functional analysis of the sequences flanking mini-Tn5 in the magnetosomes deleted mutant NM4 of Magnetospirillum gryphiswaldense MSR-1.</title>
        <authorList>
            <person name="Li F."/>
            <person name="Li Y."/>
            <person name="Jiang W."/>
            <person name="Wang Z."/>
            <person name="Li J."/>
        </authorList>
    </citation>
    <scope>NUCLEOTIDE SEQUENCE</scope>
</reference>
<organism evidence="3">
    <name type="scientific">Magnetospirillum gryphiswaldense</name>
    <dbReference type="NCBI Taxonomy" id="55518"/>
    <lineage>
        <taxon>Bacteria</taxon>
        <taxon>Pseudomonadati</taxon>
        <taxon>Pseudomonadota</taxon>
        <taxon>Alphaproteobacteria</taxon>
        <taxon>Rhodospirillales</taxon>
        <taxon>Rhodospirillaceae</taxon>
        <taxon>Magnetospirillum</taxon>
    </lineage>
</organism>